<evidence type="ECO:0000256" key="4">
    <source>
        <dbReference type="SAM" id="MobiDB-lite"/>
    </source>
</evidence>
<dbReference type="InterPro" id="IPR011011">
    <property type="entry name" value="Znf_FYVE_PHD"/>
</dbReference>
<dbReference type="GO" id="GO:0006355">
    <property type="term" value="P:regulation of DNA-templated transcription"/>
    <property type="evidence" value="ECO:0007669"/>
    <property type="project" value="InterPro"/>
</dbReference>
<dbReference type="InterPro" id="IPR019786">
    <property type="entry name" value="Zinc_finger_PHD-type_CS"/>
</dbReference>
<feature type="domain" description="Zinc finger PHD-type" evidence="5">
    <location>
        <begin position="449"/>
        <end position="497"/>
    </location>
</feature>
<dbReference type="InterPro" id="IPR019787">
    <property type="entry name" value="Znf_PHD-finger"/>
</dbReference>
<accession>A0AAN6ZBQ8</accession>
<dbReference type="GO" id="GO:0031213">
    <property type="term" value="C:RSF complex"/>
    <property type="evidence" value="ECO:0007669"/>
    <property type="project" value="InterPro"/>
</dbReference>
<keyword evidence="7" id="KW-1185">Reference proteome</keyword>
<feature type="compositionally biased region" description="Acidic residues" evidence="4">
    <location>
        <begin position="235"/>
        <end position="244"/>
    </location>
</feature>
<dbReference type="PANTHER" id="PTHR14296">
    <property type="entry name" value="REMODELING AND SPACING FACTOR 1"/>
    <property type="match status" value="1"/>
</dbReference>
<proteinExistence type="predicted"/>
<evidence type="ECO:0000313" key="7">
    <source>
        <dbReference type="Proteomes" id="UP001304895"/>
    </source>
</evidence>
<dbReference type="PANTHER" id="PTHR14296:SF3">
    <property type="entry name" value="DIKAR, ISOFORM F"/>
    <property type="match status" value="1"/>
</dbReference>
<dbReference type="SMART" id="SM00249">
    <property type="entry name" value="PHD"/>
    <property type="match status" value="1"/>
</dbReference>
<feature type="compositionally biased region" description="Basic and acidic residues" evidence="4">
    <location>
        <begin position="340"/>
        <end position="369"/>
    </location>
</feature>
<feature type="compositionally biased region" description="Low complexity" evidence="4">
    <location>
        <begin position="759"/>
        <end position="776"/>
    </location>
</feature>
<evidence type="ECO:0000313" key="6">
    <source>
        <dbReference type="EMBL" id="KAK4131963.1"/>
    </source>
</evidence>
<feature type="region of interest" description="Disordered" evidence="4">
    <location>
        <begin position="699"/>
        <end position="801"/>
    </location>
</feature>
<dbReference type="GO" id="GO:0008270">
    <property type="term" value="F:zinc ion binding"/>
    <property type="evidence" value="ECO:0007669"/>
    <property type="project" value="UniProtKB-KW"/>
</dbReference>
<feature type="region of interest" description="Disordered" evidence="4">
    <location>
        <begin position="325"/>
        <end position="369"/>
    </location>
</feature>
<dbReference type="EMBL" id="MU853421">
    <property type="protein sequence ID" value="KAK4131963.1"/>
    <property type="molecule type" value="Genomic_DNA"/>
</dbReference>
<dbReference type="PROSITE" id="PS01359">
    <property type="entry name" value="ZF_PHD_1"/>
    <property type="match status" value="1"/>
</dbReference>
<evidence type="ECO:0000256" key="3">
    <source>
        <dbReference type="ARBA" id="ARBA00022833"/>
    </source>
</evidence>
<keyword evidence="2" id="KW-0863">Zinc-finger</keyword>
<dbReference type="Gene3D" id="3.30.40.10">
    <property type="entry name" value="Zinc/RING finger domain, C3HC4 (zinc finger)"/>
    <property type="match status" value="1"/>
</dbReference>
<dbReference type="SUPFAM" id="SSF57903">
    <property type="entry name" value="FYVE/PHD zinc finger"/>
    <property type="match status" value="1"/>
</dbReference>
<keyword evidence="1" id="KW-0479">Metal-binding</keyword>
<feature type="region of interest" description="Disordered" evidence="4">
    <location>
        <begin position="1"/>
        <end position="24"/>
    </location>
</feature>
<evidence type="ECO:0000256" key="2">
    <source>
        <dbReference type="ARBA" id="ARBA00022771"/>
    </source>
</evidence>
<comment type="caution">
    <text evidence="6">The sequence shown here is derived from an EMBL/GenBank/DDBJ whole genome shotgun (WGS) entry which is preliminary data.</text>
</comment>
<dbReference type="AlphaFoldDB" id="A0AAN6ZBQ8"/>
<keyword evidence="3" id="KW-0862">Zinc</keyword>
<organism evidence="6 7">
    <name type="scientific">Trichocladium antarcticum</name>
    <dbReference type="NCBI Taxonomy" id="1450529"/>
    <lineage>
        <taxon>Eukaryota</taxon>
        <taxon>Fungi</taxon>
        <taxon>Dikarya</taxon>
        <taxon>Ascomycota</taxon>
        <taxon>Pezizomycotina</taxon>
        <taxon>Sordariomycetes</taxon>
        <taxon>Sordariomycetidae</taxon>
        <taxon>Sordariales</taxon>
        <taxon>Chaetomiaceae</taxon>
        <taxon>Trichocladium</taxon>
    </lineage>
</organism>
<feature type="region of interest" description="Disordered" evidence="4">
    <location>
        <begin position="399"/>
        <end position="423"/>
    </location>
</feature>
<feature type="compositionally biased region" description="Low complexity" evidence="4">
    <location>
        <begin position="709"/>
        <end position="721"/>
    </location>
</feature>
<feature type="compositionally biased region" description="Polar residues" evidence="4">
    <location>
        <begin position="574"/>
        <end position="595"/>
    </location>
</feature>
<dbReference type="InterPro" id="IPR013083">
    <property type="entry name" value="Znf_RING/FYVE/PHD"/>
</dbReference>
<dbReference type="Pfam" id="PF00628">
    <property type="entry name" value="PHD"/>
    <property type="match status" value="1"/>
</dbReference>
<sequence length="801" mass="88749">MPAARKRSGLELDSRNDQAPKQPSTLSRIRNMWQFANLFQFILLFGTALKLDDSLDIEDLEAECLKPGSMTLQDIGLGLLKFLSSHRGLTYVPNPNPDQGHAVLLFDEYTRRQFTSKAPEKNPFGTGETPARFADFDAFTKIRVLQQMTQLIMMNPERLRERTEEQKDVDQTNWRIEPYGWDRQDRTYFVLDDNRLYRLTETPPALPKSKKNTKKSRAAQRANKRRRVSSGAASDTDDAGDEASESGAPGEPEDDGLGGMKWECVAVALDEVRDFLSTIQKSKDANEKTLRDQIQNHLVPILEKQEESRNRKQLQREKEMLSLEKMAHAKRSSRLAGKIEQQKMEERTREEELRRREEDAAKRKEEHQRLKLERERDNRLMSRERRLRERDARRRLHEEELSQLSEDSKAPSVASGRMSERRRQAEIEKNMKALQELEEEEDDWIFDCACGVFGQIDDGTHSVACERCNTWQHSKCLGIDEADADRDDFHFICNSCRQRDHAADEPRPRIIKIKVNRQEQPGSPPREHAAESTATSQQAPTQLVVELQSRPATALPVGVGQLRAAADGGLDEASTAQSVQPPVTTNLGQGSNPFSSPHPRLLPPDRQPTKPGTHNPTSSGPTPVPSGDDEGRPGLVDGAAEPSAVPSMLAGSGSGSSPSKQAHRPPSPPTKTPLPAPATSAWLEPSVSAENINGMASSSIALPHFTPTQSRQARSDAAASSPLPPPSGGLSPTKQSPPVPQKQQVNSGSNPVATPLMTAQPPAAVFPPVAALSPSPRQQILTPPVKLVDPVRVPPEQGPPI</sequence>
<feature type="compositionally biased region" description="Basic and acidic residues" evidence="4">
    <location>
        <begin position="8"/>
        <end position="18"/>
    </location>
</feature>
<feature type="compositionally biased region" description="Pro residues" evidence="4">
    <location>
        <begin position="665"/>
        <end position="676"/>
    </location>
</feature>
<evidence type="ECO:0000256" key="1">
    <source>
        <dbReference type="ARBA" id="ARBA00022723"/>
    </source>
</evidence>
<name>A0AAN6ZBQ8_9PEZI</name>
<dbReference type="InterPro" id="IPR001965">
    <property type="entry name" value="Znf_PHD"/>
</dbReference>
<reference evidence="6" key="2">
    <citation type="submission" date="2023-05" db="EMBL/GenBank/DDBJ databases">
        <authorList>
            <consortium name="Lawrence Berkeley National Laboratory"/>
            <person name="Steindorff A."/>
            <person name="Hensen N."/>
            <person name="Bonometti L."/>
            <person name="Westerberg I."/>
            <person name="Brannstrom I.O."/>
            <person name="Guillou S."/>
            <person name="Cros-Aarteil S."/>
            <person name="Calhoun S."/>
            <person name="Haridas S."/>
            <person name="Kuo A."/>
            <person name="Mondo S."/>
            <person name="Pangilinan J."/>
            <person name="Riley R."/>
            <person name="Labutti K."/>
            <person name="Andreopoulos B."/>
            <person name="Lipzen A."/>
            <person name="Chen C."/>
            <person name="Yanf M."/>
            <person name="Daum C."/>
            <person name="Ng V."/>
            <person name="Clum A."/>
            <person name="Ohm R."/>
            <person name="Martin F."/>
            <person name="Silar P."/>
            <person name="Natvig D."/>
            <person name="Lalanne C."/>
            <person name="Gautier V."/>
            <person name="Ament-Velasquez S.L."/>
            <person name="Kruys A."/>
            <person name="Hutchinson M.I."/>
            <person name="Powell A.J."/>
            <person name="Barry K."/>
            <person name="Miller A.N."/>
            <person name="Grigoriev I.V."/>
            <person name="Debuchy R."/>
            <person name="Gladieux P."/>
            <person name="Thoren M.H."/>
            <person name="Johannesson H."/>
        </authorList>
    </citation>
    <scope>NUCLEOTIDE SEQUENCE</scope>
    <source>
        <strain evidence="6">CBS 123565</strain>
    </source>
</reference>
<reference evidence="6" key="1">
    <citation type="journal article" date="2023" name="Mol. Phylogenet. Evol.">
        <title>Genome-scale phylogeny and comparative genomics of the fungal order Sordariales.</title>
        <authorList>
            <person name="Hensen N."/>
            <person name="Bonometti L."/>
            <person name="Westerberg I."/>
            <person name="Brannstrom I.O."/>
            <person name="Guillou S."/>
            <person name="Cros-Aarteil S."/>
            <person name="Calhoun S."/>
            <person name="Haridas S."/>
            <person name="Kuo A."/>
            <person name="Mondo S."/>
            <person name="Pangilinan J."/>
            <person name="Riley R."/>
            <person name="LaButti K."/>
            <person name="Andreopoulos B."/>
            <person name="Lipzen A."/>
            <person name="Chen C."/>
            <person name="Yan M."/>
            <person name="Daum C."/>
            <person name="Ng V."/>
            <person name="Clum A."/>
            <person name="Steindorff A."/>
            <person name="Ohm R.A."/>
            <person name="Martin F."/>
            <person name="Silar P."/>
            <person name="Natvig D.O."/>
            <person name="Lalanne C."/>
            <person name="Gautier V."/>
            <person name="Ament-Velasquez S.L."/>
            <person name="Kruys A."/>
            <person name="Hutchinson M.I."/>
            <person name="Powell A.J."/>
            <person name="Barry K."/>
            <person name="Miller A.N."/>
            <person name="Grigoriev I.V."/>
            <person name="Debuchy R."/>
            <person name="Gladieux P."/>
            <person name="Hiltunen Thoren M."/>
            <person name="Johannesson H."/>
        </authorList>
    </citation>
    <scope>NUCLEOTIDE SEQUENCE</scope>
    <source>
        <strain evidence="6">CBS 123565</strain>
    </source>
</reference>
<feature type="region of interest" description="Disordered" evidence="4">
    <location>
        <begin position="515"/>
        <end position="540"/>
    </location>
</feature>
<protein>
    <recommendedName>
        <fullName evidence="5">Zinc finger PHD-type domain-containing protein</fullName>
    </recommendedName>
</protein>
<feature type="compositionally biased region" description="Pro residues" evidence="4">
    <location>
        <begin position="792"/>
        <end position="801"/>
    </location>
</feature>
<feature type="compositionally biased region" description="Basic residues" evidence="4">
    <location>
        <begin position="208"/>
        <end position="228"/>
    </location>
</feature>
<feature type="region of interest" description="Disordered" evidence="4">
    <location>
        <begin position="568"/>
        <end position="685"/>
    </location>
</feature>
<evidence type="ECO:0000259" key="5">
    <source>
        <dbReference type="SMART" id="SM00249"/>
    </source>
</evidence>
<dbReference type="InterPro" id="IPR028938">
    <property type="entry name" value="Rsf1-like"/>
</dbReference>
<feature type="region of interest" description="Disordered" evidence="4">
    <location>
        <begin position="201"/>
        <end position="258"/>
    </location>
</feature>
<dbReference type="Proteomes" id="UP001304895">
    <property type="component" value="Unassembled WGS sequence"/>
</dbReference>
<gene>
    <name evidence="6" type="ORF">BT67DRAFT_444374</name>
</gene>